<sequence length="221" mass="23818">MKIIAIASPAGGVGKTTFAHAISVAAAEFGKKTLLIDLDPAGSLTFRLGFENPRFTITDFLTGTSLSDENLNLTSERFSFIAADSRLTINLNEDSLSEFFNNLPETFDLVVLDLPPSLSHSLKLALSVSDHIFTPVDGSLHSLRALLQLRALTKIQVTAVATGEVENREFAPLLDVALVHSREIDGLINGTLSVVTADKNGEAAESYRSATYSILEILELE</sequence>
<feature type="domain" description="AAA" evidence="1">
    <location>
        <begin position="1"/>
        <end position="151"/>
    </location>
</feature>
<dbReference type="SUPFAM" id="SSF52540">
    <property type="entry name" value="P-loop containing nucleoside triphosphate hydrolases"/>
    <property type="match status" value="1"/>
</dbReference>
<evidence type="ECO:0000259" key="1">
    <source>
        <dbReference type="Pfam" id="PF13614"/>
    </source>
</evidence>
<accession>A0A6J5YKU7</accession>
<protein>
    <submittedName>
        <fullName evidence="2">Unannotated protein</fullName>
    </submittedName>
</protein>
<dbReference type="InterPro" id="IPR025669">
    <property type="entry name" value="AAA_dom"/>
</dbReference>
<dbReference type="InterPro" id="IPR027417">
    <property type="entry name" value="P-loop_NTPase"/>
</dbReference>
<dbReference type="EMBL" id="CAESAF010000004">
    <property type="protein sequence ID" value="CAB4330376.1"/>
    <property type="molecule type" value="Genomic_DNA"/>
</dbReference>
<dbReference type="CDD" id="cd02042">
    <property type="entry name" value="ParAB_family"/>
    <property type="match status" value="1"/>
</dbReference>
<dbReference type="PANTHER" id="PTHR13696">
    <property type="entry name" value="P-LOOP CONTAINING NUCLEOSIDE TRIPHOSPHATE HYDROLASE"/>
    <property type="match status" value="1"/>
</dbReference>
<dbReference type="InterPro" id="IPR050678">
    <property type="entry name" value="DNA_Partitioning_ATPase"/>
</dbReference>
<dbReference type="Pfam" id="PF13614">
    <property type="entry name" value="AAA_31"/>
    <property type="match status" value="1"/>
</dbReference>
<evidence type="ECO:0000313" key="2">
    <source>
        <dbReference type="EMBL" id="CAB4330376.1"/>
    </source>
</evidence>
<organism evidence="2">
    <name type="scientific">freshwater metagenome</name>
    <dbReference type="NCBI Taxonomy" id="449393"/>
    <lineage>
        <taxon>unclassified sequences</taxon>
        <taxon>metagenomes</taxon>
        <taxon>ecological metagenomes</taxon>
    </lineage>
</organism>
<reference evidence="2" key="1">
    <citation type="submission" date="2020-05" db="EMBL/GenBank/DDBJ databases">
        <authorList>
            <person name="Chiriac C."/>
            <person name="Salcher M."/>
            <person name="Ghai R."/>
            <person name="Kavagutti S V."/>
        </authorList>
    </citation>
    <scope>NUCLEOTIDE SEQUENCE</scope>
</reference>
<proteinExistence type="predicted"/>
<dbReference type="Gene3D" id="3.40.50.300">
    <property type="entry name" value="P-loop containing nucleotide triphosphate hydrolases"/>
    <property type="match status" value="1"/>
</dbReference>
<dbReference type="AlphaFoldDB" id="A0A6J5YKU7"/>
<name>A0A6J5YKU7_9ZZZZ</name>
<dbReference type="PANTHER" id="PTHR13696:SF99">
    <property type="entry name" value="COBYRINIC ACID AC-DIAMIDE SYNTHASE"/>
    <property type="match status" value="1"/>
</dbReference>
<gene>
    <name evidence="2" type="ORF">UFOPK3574_00117</name>
</gene>